<protein>
    <submittedName>
        <fullName evidence="1">Uncharacterized protein</fullName>
    </submittedName>
</protein>
<sequence length="136" mass="15225">MEPSSDFTNSVTKLASFFTNPLERRCCRTKALGTSLFSKLNKNNEGYAISVERSHLSRPTQNLVTISSFSMEHSIILGSFLNTTKTSSLDQPPFLQHVDFGIPNGFRNSTFSLKGHSEGHLQRVKPQQLHFLHKGS</sequence>
<accession>A0AAQ3S1G7</accession>
<name>A0AAQ3S1G7_VIGMU</name>
<organism evidence="1 2">
    <name type="scientific">Vigna mungo</name>
    <name type="common">Black gram</name>
    <name type="synonym">Phaseolus mungo</name>
    <dbReference type="NCBI Taxonomy" id="3915"/>
    <lineage>
        <taxon>Eukaryota</taxon>
        <taxon>Viridiplantae</taxon>
        <taxon>Streptophyta</taxon>
        <taxon>Embryophyta</taxon>
        <taxon>Tracheophyta</taxon>
        <taxon>Spermatophyta</taxon>
        <taxon>Magnoliopsida</taxon>
        <taxon>eudicotyledons</taxon>
        <taxon>Gunneridae</taxon>
        <taxon>Pentapetalae</taxon>
        <taxon>rosids</taxon>
        <taxon>fabids</taxon>
        <taxon>Fabales</taxon>
        <taxon>Fabaceae</taxon>
        <taxon>Papilionoideae</taxon>
        <taxon>50 kb inversion clade</taxon>
        <taxon>NPAAA clade</taxon>
        <taxon>indigoferoid/millettioid clade</taxon>
        <taxon>Phaseoleae</taxon>
        <taxon>Vigna</taxon>
    </lineage>
</organism>
<proteinExistence type="predicted"/>
<dbReference type="AlphaFoldDB" id="A0AAQ3S1G7"/>
<dbReference type="EMBL" id="CP144697">
    <property type="protein sequence ID" value="WVZ15819.1"/>
    <property type="molecule type" value="Genomic_DNA"/>
</dbReference>
<keyword evidence="2" id="KW-1185">Reference proteome</keyword>
<evidence type="ECO:0000313" key="2">
    <source>
        <dbReference type="Proteomes" id="UP001374535"/>
    </source>
</evidence>
<evidence type="ECO:0000313" key="1">
    <source>
        <dbReference type="EMBL" id="WVZ15819.1"/>
    </source>
</evidence>
<gene>
    <name evidence="1" type="ORF">V8G54_013385</name>
</gene>
<dbReference type="Proteomes" id="UP001374535">
    <property type="component" value="Chromosome 4"/>
</dbReference>
<reference evidence="1 2" key="1">
    <citation type="journal article" date="2023" name="Life. Sci Alliance">
        <title>Evolutionary insights into 3D genome organization and epigenetic landscape of Vigna mungo.</title>
        <authorList>
            <person name="Junaid A."/>
            <person name="Singh B."/>
            <person name="Bhatia S."/>
        </authorList>
    </citation>
    <scope>NUCLEOTIDE SEQUENCE [LARGE SCALE GENOMIC DNA]</scope>
    <source>
        <strain evidence="1">Urdbean</strain>
    </source>
</reference>